<feature type="compositionally biased region" description="Polar residues" evidence="2">
    <location>
        <begin position="1"/>
        <end position="15"/>
    </location>
</feature>
<feature type="domain" description="PWI" evidence="3">
    <location>
        <begin position="662"/>
        <end position="755"/>
    </location>
</feature>
<feature type="region of interest" description="Disordered" evidence="2">
    <location>
        <begin position="1"/>
        <end position="149"/>
    </location>
</feature>
<dbReference type="InterPro" id="IPR052768">
    <property type="entry name" value="RBM25"/>
</dbReference>
<proteinExistence type="predicted"/>
<evidence type="ECO:0000313" key="5">
    <source>
        <dbReference type="Proteomes" id="UP001187682"/>
    </source>
</evidence>
<feature type="region of interest" description="Disordered" evidence="2">
    <location>
        <begin position="525"/>
        <end position="557"/>
    </location>
</feature>
<feature type="compositionally biased region" description="Pro residues" evidence="2">
    <location>
        <begin position="40"/>
        <end position="56"/>
    </location>
</feature>
<dbReference type="InterPro" id="IPR036483">
    <property type="entry name" value="PWI_dom_sf"/>
</dbReference>
<evidence type="ECO:0000256" key="1">
    <source>
        <dbReference type="ARBA" id="ARBA00022664"/>
    </source>
</evidence>
<keyword evidence="5" id="KW-1185">Reference proteome</keyword>
<dbReference type="GO" id="GO:0005681">
    <property type="term" value="C:spliceosomal complex"/>
    <property type="evidence" value="ECO:0007669"/>
    <property type="project" value="TreeGrafter"/>
</dbReference>
<keyword evidence="1" id="KW-0507">mRNA processing</keyword>
<feature type="compositionally biased region" description="Pro residues" evidence="2">
    <location>
        <begin position="21"/>
        <end position="33"/>
    </location>
</feature>
<evidence type="ECO:0000313" key="4">
    <source>
        <dbReference type="EMBL" id="SPN98615.1"/>
    </source>
</evidence>
<dbReference type="Pfam" id="PF01480">
    <property type="entry name" value="PWI"/>
    <property type="match status" value="1"/>
</dbReference>
<feature type="compositionally biased region" description="Basic and acidic residues" evidence="2">
    <location>
        <begin position="361"/>
        <end position="378"/>
    </location>
</feature>
<dbReference type="SUPFAM" id="SSF101233">
    <property type="entry name" value="PWI domain"/>
    <property type="match status" value="1"/>
</dbReference>
<dbReference type="Gene3D" id="1.20.1390.10">
    <property type="entry name" value="PWI domain"/>
    <property type="match status" value="1"/>
</dbReference>
<organism evidence="4 5">
    <name type="scientific">Cephalotrichum gorgonifer</name>
    <dbReference type="NCBI Taxonomy" id="2041049"/>
    <lineage>
        <taxon>Eukaryota</taxon>
        <taxon>Fungi</taxon>
        <taxon>Dikarya</taxon>
        <taxon>Ascomycota</taxon>
        <taxon>Pezizomycotina</taxon>
        <taxon>Sordariomycetes</taxon>
        <taxon>Hypocreomycetidae</taxon>
        <taxon>Microascales</taxon>
        <taxon>Microascaceae</taxon>
        <taxon>Cephalotrichum</taxon>
    </lineage>
</organism>
<dbReference type="AlphaFoldDB" id="A0AAE8SRU3"/>
<dbReference type="PANTHER" id="PTHR18806">
    <property type="entry name" value="RBM25 PROTEIN"/>
    <property type="match status" value="1"/>
</dbReference>
<dbReference type="EMBL" id="ONZQ02000002">
    <property type="protein sequence ID" value="SPN98615.1"/>
    <property type="molecule type" value="Genomic_DNA"/>
</dbReference>
<dbReference type="Proteomes" id="UP001187682">
    <property type="component" value="Unassembled WGS sequence"/>
</dbReference>
<dbReference type="InterPro" id="IPR002483">
    <property type="entry name" value="PWI_dom"/>
</dbReference>
<dbReference type="PROSITE" id="PS51025">
    <property type="entry name" value="PWI"/>
    <property type="match status" value="1"/>
</dbReference>
<dbReference type="GO" id="GO:0003729">
    <property type="term" value="F:mRNA binding"/>
    <property type="evidence" value="ECO:0007669"/>
    <property type="project" value="TreeGrafter"/>
</dbReference>
<feature type="compositionally biased region" description="Basic and acidic residues" evidence="2">
    <location>
        <begin position="136"/>
        <end position="145"/>
    </location>
</feature>
<protein>
    <recommendedName>
        <fullName evidence="3">PWI domain-containing protein</fullName>
    </recommendedName>
</protein>
<gene>
    <name evidence="4" type="ORF">DNG_01660</name>
</gene>
<evidence type="ECO:0000259" key="3">
    <source>
        <dbReference type="PROSITE" id="PS51025"/>
    </source>
</evidence>
<feature type="compositionally biased region" description="Acidic residues" evidence="2">
    <location>
        <begin position="427"/>
        <end position="438"/>
    </location>
</feature>
<feature type="compositionally biased region" description="Low complexity" evidence="2">
    <location>
        <begin position="124"/>
        <end position="133"/>
    </location>
</feature>
<sequence>MSYNPYGGSNPSANYWQLPANPSPAPGYGPPPTYGGFPGGGPPGMAPPPGLGPPPGMSSAPGLAPPGVHPNTTQANRPSGLPANFQPPPNLPNINFNAKVIRLGGPSPKPSTPTGSRRDDDTRGGPPARAGLGADRGGEHGRSSGRESAPMFIPFTSEERLRTVFVHKVPEAVGGDLERILNAAGRVRRWDGATSVLSESSGTKFGFALYEDAEAFSNAVELLKDVELPTKRQPPTAPDAEQKDDFEGIEKVGLKIAIDESSQKYLDSFRESRGEDADAASRLEAAREALKKVVRELFYPPPATKPDGDGDTRMTDTNGDNVEVVNIPLNQEDELADIPAEMREIVAGEIAAFRERSTRRDMERMKREEEFEEMERSRTNRPRSPLTDAGSTNNIPLGPRALQNPPSGPKGQNAHGVAFVNGIADGSAEDDADVDDEEVHQRQVARQKSEEEQMYLEAERKWVNRERSRAAALARETDREQQGAESLERRRQEQLEREKSWDDEKEAARKAHPYYRDHAAWVRKRNGDRADEQASDNADRRAEQEERRREMAELERTRGMADSFLDRQAEELGQRELAAPAVTQQPFKLSLGAAAQKAQRAAPARRTVAEVEGLLADEEQENSGRRQLVPIQMEASASTSMTDEEISNAMRALAQEIPSEKEGLWAWDVQWDHLDEGVMREKLRPFVEKKIVEYLGVQEEVIVEVIEEHLRKHGKPGDLVDELAEALDEEAEDLVKKLWRMVIFFTESEKRGLPA</sequence>
<feature type="compositionally biased region" description="Basic and acidic residues" evidence="2">
    <location>
        <begin position="447"/>
        <end position="512"/>
    </location>
</feature>
<reference evidence="4" key="1">
    <citation type="submission" date="2018-03" db="EMBL/GenBank/DDBJ databases">
        <authorList>
            <person name="Guldener U."/>
        </authorList>
    </citation>
    <scope>NUCLEOTIDE SEQUENCE</scope>
</reference>
<accession>A0AAE8SRU3</accession>
<feature type="region of interest" description="Disordered" evidence="2">
    <location>
        <begin position="361"/>
        <end position="512"/>
    </location>
</feature>
<dbReference type="GO" id="GO:0006397">
    <property type="term" value="P:mRNA processing"/>
    <property type="evidence" value="ECO:0007669"/>
    <property type="project" value="UniProtKB-KW"/>
</dbReference>
<name>A0AAE8SRU3_9PEZI</name>
<dbReference type="SMART" id="SM00311">
    <property type="entry name" value="PWI"/>
    <property type="match status" value="1"/>
</dbReference>
<dbReference type="PANTHER" id="PTHR18806:SF4">
    <property type="entry name" value="RNA-BINDING PROTEIN 25"/>
    <property type="match status" value="1"/>
</dbReference>
<comment type="caution">
    <text evidence="4">The sequence shown here is derived from an EMBL/GenBank/DDBJ whole genome shotgun (WGS) entry which is preliminary data.</text>
</comment>
<evidence type="ECO:0000256" key="2">
    <source>
        <dbReference type="SAM" id="MobiDB-lite"/>
    </source>
</evidence>